<feature type="compositionally biased region" description="Polar residues" evidence="1">
    <location>
        <begin position="379"/>
        <end position="391"/>
    </location>
</feature>
<dbReference type="Proteomes" id="UP000471381">
    <property type="component" value="Unassembled WGS sequence"/>
</dbReference>
<comment type="caution">
    <text evidence="4">The sequence shown here is derived from an EMBL/GenBank/DDBJ whole genome shotgun (WGS) entry which is preliminary data.</text>
</comment>
<dbReference type="EMBL" id="JAAAWO010000009">
    <property type="protein sequence ID" value="NDW16287.1"/>
    <property type="molecule type" value="Genomic_DNA"/>
</dbReference>
<evidence type="ECO:0000256" key="1">
    <source>
        <dbReference type="SAM" id="MobiDB-lite"/>
    </source>
</evidence>
<feature type="region of interest" description="Disordered" evidence="1">
    <location>
        <begin position="76"/>
        <end position="96"/>
    </location>
</feature>
<dbReference type="GO" id="GO:0033922">
    <property type="term" value="F:peptidoglycan beta-N-acetylmuramidase activity"/>
    <property type="evidence" value="ECO:0007669"/>
    <property type="project" value="InterPro"/>
</dbReference>
<sequence length="495" mass="53234">MVIPLGAISLGAILLGANPLGAIPLEATPLGALAASDTPPASATQIKVGAEQFDTYLPLLSGKRVALVVNQSALVTNSEPEPSVQGDGDKSTGAPSATKQHLLDALLARNINVVSIMSPEHGFRGDKDAGEKIDSNIDIQTGLPIHSLYGKTKKPSVAMLENIDTVIFDIQDVGVRFYTYLSTLHYVIEAAFEQGVDVIVLDRPNPNIAYVDGPLLTPPFKSFIGMHPIPVLHGMTLGELAKMIVGEGWLDTDKRATLTVVPVANYTRTTPYSLSVAPSPNLPNDNAIRLYPTLCFFEGTSVSIGRGTDLPFQLIGHPVAKLGNSRIKVNANHGASNPKHKGTTLFAQTLVADSYAPELSSAQYSQAQRQILEPRIIEGSTTPNVRTNTSSKAQKPKEKAAEKHVAKNAIVSSISGLNIQTLLNTFNAVKLADETFFTRPDFFDKLAGSSSLREDIVAGKNADEIYESWQADIVKFKAQRAPYLLYSEQTQHTSK</sequence>
<feature type="domain" description="Peptidoglycan beta-N-acetylmuramidase NamZ C-terminal" evidence="3">
    <location>
        <begin position="290"/>
        <end position="486"/>
    </location>
</feature>
<dbReference type="AlphaFoldDB" id="A0A6N9TG48"/>
<keyword evidence="5" id="KW-1185">Reference proteome</keyword>
<dbReference type="Pfam" id="PF20732">
    <property type="entry name" value="NamZ_C"/>
    <property type="match status" value="1"/>
</dbReference>
<evidence type="ECO:0000313" key="5">
    <source>
        <dbReference type="Proteomes" id="UP000471381"/>
    </source>
</evidence>
<feature type="domain" description="Peptidoglycan beta-N-acetylmuramidase NamZ N-terminal" evidence="2">
    <location>
        <begin position="96"/>
        <end position="285"/>
    </location>
</feature>
<name>A0A6N9TG48_9ALTE</name>
<organism evidence="4 5">
    <name type="scientific">Alteromonas genovensis</name>
    <dbReference type="NCBI Taxonomy" id="471225"/>
    <lineage>
        <taxon>Bacteria</taxon>
        <taxon>Pseudomonadati</taxon>
        <taxon>Pseudomonadota</taxon>
        <taxon>Gammaproteobacteria</taxon>
        <taxon>Alteromonadales</taxon>
        <taxon>Alteromonadaceae</taxon>
        <taxon>Alteromonas/Salinimonas group</taxon>
        <taxon>Alteromonas</taxon>
    </lineage>
</organism>
<gene>
    <name evidence="4" type="ORF">GTQ48_12230</name>
</gene>
<dbReference type="InterPro" id="IPR048503">
    <property type="entry name" value="NamZ_C"/>
</dbReference>
<dbReference type="Gene3D" id="3.40.50.12170">
    <property type="entry name" value="Uncharacterised protein PF07075, DUF1343"/>
    <property type="match status" value="1"/>
</dbReference>
<accession>A0A6N9TG48</accession>
<evidence type="ECO:0000259" key="3">
    <source>
        <dbReference type="Pfam" id="PF20732"/>
    </source>
</evidence>
<reference evidence="4 5" key="1">
    <citation type="submission" date="2020-01" db="EMBL/GenBank/DDBJ databases">
        <title>Genomes of bacteria type strains.</title>
        <authorList>
            <person name="Chen J."/>
            <person name="Zhu S."/>
            <person name="Yang J."/>
        </authorList>
    </citation>
    <scope>NUCLEOTIDE SEQUENCE [LARGE SCALE GENOMIC DNA]</scope>
    <source>
        <strain evidence="4 5">LMG 24078</strain>
    </source>
</reference>
<dbReference type="PANTHER" id="PTHR42915:SF1">
    <property type="entry name" value="PEPTIDOGLYCAN BETA-N-ACETYLMURAMIDASE NAMZ"/>
    <property type="match status" value="1"/>
</dbReference>
<dbReference type="Pfam" id="PF07075">
    <property type="entry name" value="NamZ_N"/>
    <property type="match status" value="1"/>
</dbReference>
<dbReference type="Gene3D" id="3.90.1150.140">
    <property type="match status" value="1"/>
</dbReference>
<dbReference type="InterPro" id="IPR008302">
    <property type="entry name" value="NamZ"/>
</dbReference>
<evidence type="ECO:0000313" key="4">
    <source>
        <dbReference type="EMBL" id="NDW16287.1"/>
    </source>
</evidence>
<protein>
    <submittedName>
        <fullName evidence="4">DUF1343 domain-containing protein</fullName>
    </submittedName>
</protein>
<evidence type="ECO:0000259" key="2">
    <source>
        <dbReference type="Pfam" id="PF07075"/>
    </source>
</evidence>
<feature type="region of interest" description="Disordered" evidence="1">
    <location>
        <begin position="378"/>
        <end position="399"/>
    </location>
</feature>
<dbReference type="InterPro" id="IPR048502">
    <property type="entry name" value="NamZ_N"/>
</dbReference>
<dbReference type="PANTHER" id="PTHR42915">
    <property type="entry name" value="HYPOTHETICAL 460 KDA PROTEIN IN FEUA-SIGW INTERGENIC REGION [PRECURSOR]"/>
    <property type="match status" value="1"/>
</dbReference>
<proteinExistence type="predicted"/>